<keyword evidence="2" id="KW-1185">Reference proteome</keyword>
<proteinExistence type="predicted"/>
<reference evidence="2" key="1">
    <citation type="journal article" date="2013" name="Genetics">
        <title>The draft genome and transcriptome of Panagrellus redivivus are shaped by the harsh demands of a free-living lifestyle.</title>
        <authorList>
            <person name="Srinivasan J."/>
            <person name="Dillman A.R."/>
            <person name="Macchietto M.G."/>
            <person name="Heikkinen L."/>
            <person name="Lakso M."/>
            <person name="Fracchia K.M."/>
            <person name="Antoshechkin I."/>
            <person name="Mortazavi A."/>
            <person name="Wong G."/>
            <person name="Sternberg P.W."/>
        </authorList>
    </citation>
    <scope>NUCLEOTIDE SEQUENCE [LARGE SCALE GENOMIC DNA]</scope>
    <source>
        <strain evidence="2">MT8872</strain>
    </source>
</reference>
<accession>A0A7E4VWT5</accession>
<reference evidence="3" key="2">
    <citation type="submission" date="2020-10" db="UniProtKB">
        <authorList>
            <consortium name="WormBaseParasite"/>
        </authorList>
    </citation>
    <scope>IDENTIFICATION</scope>
</reference>
<dbReference type="Proteomes" id="UP000492821">
    <property type="component" value="Unassembled WGS sequence"/>
</dbReference>
<evidence type="ECO:0000313" key="3">
    <source>
        <dbReference type="WBParaSite" id="Pan_g3740.t1"/>
    </source>
</evidence>
<protein>
    <submittedName>
        <fullName evidence="3">Uncharacterized protein</fullName>
    </submittedName>
</protein>
<organism evidence="2 3">
    <name type="scientific">Panagrellus redivivus</name>
    <name type="common">Microworm</name>
    <dbReference type="NCBI Taxonomy" id="6233"/>
    <lineage>
        <taxon>Eukaryota</taxon>
        <taxon>Metazoa</taxon>
        <taxon>Ecdysozoa</taxon>
        <taxon>Nematoda</taxon>
        <taxon>Chromadorea</taxon>
        <taxon>Rhabditida</taxon>
        <taxon>Tylenchina</taxon>
        <taxon>Panagrolaimomorpha</taxon>
        <taxon>Panagrolaimoidea</taxon>
        <taxon>Panagrolaimidae</taxon>
        <taxon>Panagrellus</taxon>
    </lineage>
</organism>
<name>A0A7E4VWT5_PANRE</name>
<dbReference type="WBParaSite" id="Pan_g3740.t1">
    <property type="protein sequence ID" value="Pan_g3740.t1"/>
    <property type="gene ID" value="Pan_g3740"/>
</dbReference>
<feature type="compositionally biased region" description="Basic and acidic residues" evidence="1">
    <location>
        <begin position="31"/>
        <end position="49"/>
    </location>
</feature>
<feature type="region of interest" description="Disordered" evidence="1">
    <location>
        <begin position="30"/>
        <end position="50"/>
    </location>
</feature>
<evidence type="ECO:0000256" key="1">
    <source>
        <dbReference type="SAM" id="MobiDB-lite"/>
    </source>
</evidence>
<sequence>MTTFVKDRPEPSKNKAWPNVYITVETSSSKFDTDLRGEEEASVRPEEAGKSLFLTMHPKPQSSKRLVAPAIQTSVVPLQKTQNTFGDRPPKDTRKRTKAGKLSAILSRLTAPWLLNTNTIIASSLYYILSSEGEERKNKTEIGTNALWCTIAIGEGSANKDDKCAIHGLREGLFPARRRSQWNFTRKQMTLARGYTGVNNASLKVQWEGQSMAWGVKM</sequence>
<dbReference type="AlphaFoldDB" id="A0A7E4VWT5"/>
<evidence type="ECO:0000313" key="2">
    <source>
        <dbReference type="Proteomes" id="UP000492821"/>
    </source>
</evidence>